<evidence type="ECO:0000313" key="3">
    <source>
        <dbReference type="Proteomes" id="UP001283341"/>
    </source>
</evidence>
<reference evidence="2" key="2">
    <citation type="submission" date="2023-06" db="EMBL/GenBank/DDBJ databases">
        <authorList>
            <consortium name="Lawrence Berkeley National Laboratory"/>
            <person name="Haridas S."/>
            <person name="Hensen N."/>
            <person name="Bonometti L."/>
            <person name="Westerberg I."/>
            <person name="Brannstrom I.O."/>
            <person name="Guillou S."/>
            <person name="Cros-Aarteil S."/>
            <person name="Calhoun S."/>
            <person name="Kuo A."/>
            <person name="Mondo S."/>
            <person name="Pangilinan J."/>
            <person name="Riley R."/>
            <person name="Labutti K."/>
            <person name="Andreopoulos B."/>
            <person name="Lipzen A."/>
            <person name="Chen C."/>
            <person name="Yanf M."/>
            <person name="Daum C."/>
            <person name="Ng V."/>
            <person name="Clum A."/>
            <person name="Steindorff A."/>
            <person name="Ohm R."/>
            <person name="Martin F."/>
            <person name="Silar P."/>
            <person name="Natvig D."/>
            <person name="Lalanne C."/>
            <person name="Gautier V."/>
            <person name="Ament-Velasquez S.L."/>
            <person name="Kruys A."/>
            <person name="Hutchinson M.I."/>
            <person name="Powell A.J."/>
            <person name="Barry K."/>
            <person name="Miller A.N."/>
            <person name="Grigoriev I.V."/>
            <person name="Debuchy R."/>
            <person name="Gladieux P."/>
            <person name="Thoren M.H."/>
            <person name="Johannesson H."/>
        </authorList>
    </citation>
    <scope>NUCLEOTIDE SEQUENCE</scope>
    <source>
        <strain evidence="2">CBS 118394</strain>
    </source>
</reference>
<dbReference type="EMBL" id="JAUEDM010000007">
    <property type="protein sequence ID" value="KAK3314087.1"/>
    <property type="molecule type" value="Genomic_DNA"/>
</dbReference>
<dbReference type="AlphaFoldDB" id="A0AAE0M018"/>
<evidence type="ECO:0000256" key="1">
    <source>
        <dbReference type="SAM" id="MobiDB-lite"/>
    </source>
</evidence>
<feature type="region of interest" description="Disordered" evidence="1">
    <location>
        <begin position="37"/>
        <end position="56"/>
    </location>
</feature>
<keyword evidence="3" id="KW-1185">Reference proteome</keyword>
<sequence length="362" mass="40186">MSGVQPHNSGSSHLHQPVPDDVASPSAVDRDQIAMERNPKYSVHGASRDKKGFHLHGSRRRGEAVIHCEFGDLKLVGWDSWGLNQKRCKLMTSSSWRSVLAQPPPEASLLPALLKLAEQQPMGSCCRATARLDACSGSDETAKLQRLGHWVLRGSDDFYNLQQFRLLFDSRKNRAVRPVGFVGISASSWLLVLELFPVPPKSTKQKTCCRAMSSPRAWTGFSLSSWCFAKRAKQSWYLRSTWLYCSKPCCTVHDHMETWKTANDGSSSQCDSNPASKTEGLAGRRSCTLIVPAKPVHCKRSAQIILVHSRHFERERDVVSQAFGISALLLVVSVPSVVRLPTVRAAPVTKLGRRIRGHQPVI</sequence>
<evidence type="ECO:0000313" key="2">
    <source>
        <dbReference type="EMBL" id="KAK3314087.1"/>
    </source>
</evidence>
<proteinExistence type="predicted"/>
<protein>
    <submittedName>
        <fullName evidence="2">Uncharacterized protein</fullName>
    </submittedName>
</protein>
<dbReference type="Proteomes" id="UP001283341">
    <property type="component" value="Unassembled WGS sequence"/>
</dbReference>
<name>A0AAE0M018_9PEZI</name>
<comment type="caution">
    <text evidence="2">The sequence shown here is derived from an EMBL/GenBank/DDBJ whole genome shotgun (WGS) entry which is preliminary data.</text>
</comment>
<reference evidence="2" key="1">
    <citation type="journal article" date="2023" name="Mol. Phylogenet. Evol.">
        <title>Genome-scale phylogeny and comparative genomics of the fungal order Sordariales.</title>
        <authorList>
            <person name="Hensen N."/>
            <person name="Bonometti L."/>
            <person name="Westerberg I."/>
            <person name="Brannstrom I.O."/>
            <person name="Guillou S."/>
            <person name="Cros-Aarteil S."/>
            <person name="Calhoun S."/>
            <person name="Haridas S."/>
            <person name="Kuo A."/>
            <person name="Mondo S."/>
            <person name="Pangilinan J."/>
            <person name="Riley R."/>
            <person name="LaButti K."/>
            <person name="Andreopoulos B."/>
            <person name="Lipzen A."/>
            <person name="Chen C."/>
            <person name="Yan M."/>
            <person name="Daum C."/>
            <person name="Ng V."/>
            <person name="Clum A."/>
            <person name="Steindorff A."/>
            <person name="Ohm R.A."/>
            <person name="Martin F."/>
            <person name="Silar P."/>
            <person name="Natvig D.O."/>
            <person name="Lalanne C."/>
            <person name="Gautier V."/>
            <person name="Ament-Velasquez S.L."/>
            <person name="Kruys A."/>
            <person name="Hutchinson M.I."/>
            <person name="Powell A.J."/>
            <person name="Barry K."/>
            <person name="Miller A.N."/>
            <person name="Grigoriev I.V."/>
            <person name="Debuchy R."/>
            <person name="Gladieux P."/>
            <person name="Hiltunen Thoren M."/>
            <person name="Johannesson H."/>
        </authorList>
    </citation>
    <scope>NUCLEOTIDE SEQUENCE</scope>
    <source>
        <strain evidence="2">CBS 118394</strain>
    </source>
</reference>
<organism evidence="2 3">
    <name type="scientific">Apodospora peruviana</name>
    <dbReference type="NCBI Taxonomy" id="516989"/>
    <lineage>
        <taxon>Eukaryota</taxon>
        <taxon>Fungi</taxon>
        <taxon>Dikarya</taxon>
        <taxon>Ascomycota</taxon>
        <taxon>Pezizomycotina</taxon>
        <taxon>Sordariomycetes</taxon>
        <taxon>Sordariomycetidae</taxon>
        <taxon>Sordariales</taxon>
        <taxon>Lasiosphaeriaceae</taxon>
        <taxon>Apodospora</taxon>
    </lineage>
</organism>
<gene>
    <name evidence="2" type="ORF">B0H66DRAFT_537340</name>
</gene>
<feature type="compositionally biased region" description="Polar residues" evidence="1">
    <location>
        <begin position="1"/>
        <end position="14"/>
    </location>
</feature>
<feature type="region of interest" description="Disordered" evidence="1">
    <location>
        <begin position="1"/>
        <end position="26"/>
    </location>
</feature>
<accession>A0AAE0M018</accession>